<name>A0A1W2TXH4_ROSNE</name>
<keyword evidence="3" id="KW-0489">Methyltransferase</keyword>
<evidence type="ECO:0000259" key="2">
    <source>
        <dbReference type="Pfam" id="PF20516"/>
    </source>
</evidence>
<dbReference type="GO" id="GO:0008168">
    <property type="term" value="F:methyltransferase activity"/>
    <property type="evidence" value="ECO:0007669"/>
    <property type="project" value="UniProtKB-KW"/>
</dbReference>
<dbReference type="EMBL" id="DF977570">
    <property type="protein sequence ID" value="GAP93419.1"/>
    <property type="molecule type" value="Genomic_DNA"/>
</dbReference>
<dbReference type="GO" id="GO:0032259">
    <property type="term" value="P:methylation"/>
    <property type="evidence" value="ECO:0007669"/>
    <property type="project" value="UniProtKB-KW"/>
</dbReference>
<proteinExistence type="predicted"/>
<dbReference type="AlphaFoldDB" id="A0A1W2TXH4"/>
<dbReference type="STRING" id="77044.A0A1W2TXH4"/>
<dbReference type="OMA" id="MYINENE"/>
<keyword evidence="3" id="KW-0808">Transferase</keyword>
<feature type="region of interest" description="Disordered" evidence="1">
    <location>
        <begin position="13"/>
        <end position="107"/>
    </location>
</feature>
<sequence length="493" mass="54717">MSSKKIIQDWVDSISQSITPGQGCEPSAKRRRLDTIVQSNMPSTPPSSTNRSIPQIGRKRHSDELAGDEGGPDPDATPKPPSLPQLRTRSESPTKRTKTGLRSRGNLSRLEKPVSIVGLGTGALATKTTPEDIRGLYKDIRTAAQFKHRIVPYEVRDQILALEDDVPDAVFREPAVEVACNALPGAEVALPANALLTHITLLRIVRAATKSEQYKRSEAAWNNHVHAPLLELVFGSDPWDPEGPDADQPVVARFEAVMGATIVGTAIPFIRPSQLDQPDLACSVSLDSSAEGTNMDIGRGIDITKLNLTDLHSRSESKKVDYVLVMYINENEKLRQIIWDSSFEKQLGHGYINQTLLLNLLYNPIAVSIETKITSSQADPLVQLGLWTAAWHKRMYELRDRLFPLTPQAYLPSGSTRTHPKLVSVPVIEVISHEWFIYFACDLGQSIRIYGPLRLGSTNTLLEIYTLVASLGYIKKWIETTFRKGIEAWFMQA</sequence>
<reference evidence="3" key="1">
    <citation type="submission" date="2016-03" db="EMBL/GenBank/DDBJ databases">
        <title>Draft genome sequence of Rosellinia necatrix.</title>
        <authorList>
            <person name="Kanematsu S."/>
        </authorList>
    </citation>
    <scope>NUCLEOTIDE SEQUENCE [LARGE SCALE GENOMIC DNA]</scope>
    <source>
        <strain evidence="3">W97</strain>
    </source>
</reference>
<accession>A0A1W2TXH4</accession>
<evidence type="ECO:0000313" key="4">
    <source>
        <dbReference type="Proteomes" id="UP000054516"/>
    </source>
</evidence>
<dbReference type="OrthoDB" id="5244165at2759"/>
<keyword evidence="4" id="KW-1185">Reference proteome</keyword>
<feature type="domain" description="PD-(D/E)XK nuclease-like" evidence="2">
    <location>
        <begin position="195"/>
        <end position="483"/>
    </location>
</feature>
<dbReference type="InterPro" id="IPR046797">
    <property type="entry name" value="PDDEXK_12"/>
</dbReference>
<evidence type="ECO:0000256" key="1">
    <source>
        <dbReference type="SAM" id="MobiDB-lite"/>
    </source>
</evidence>
<dbReference type="Pfam" id="PF20516">
    <property type="entry name" value="PDDEXK_12"/>
    <property type="match status" value="1"/>
</dbReference>
<protein>
    <submittedName>
        <fullName evidence="3">Putative methyltransferase type 11</fullName>
    </submittedName>
</protein>
<organism evidence="3">
    <name type="scientific">Rosellinia necatrix</name>
    <name type="common">White root-rot fungus</name>
    <dbReference type="NCBI Taxonomy" id="77044"/>
    <lineage>
        <taxon>Eukaryota</taxon>
        <taxon>Fungi</taxon>
        <taxon>Dikarya</taxon>
        <taxon>Ascomycota</taxon>
        <taxon>Pezizomycotina</taxon>
        <taxon>Sordariomycetes</taxon>
        <taxon>Xylariomycetidae</taxon>
        <taxon>Xylariales</taxon>
        <taxon>Xylariaceae</taxon>
        <taxon>Rosellinia</taxon>
    </lineage>
</organism>
<dbReference type="Proteomes" id="UP000054516">
    <property type="component" value="Unassembled WGS sequence"/>
</dbReference>
<evidence type="ECO:0000313" key="3">
    <source>
        <dbReference type="EMBL" id="GAP93419.1"/>
    </source>
</evidence>
<gene>
    <name evidence="3" type="ORF">SAMD00023353_12500170</name>
</gene>